<keyword evidence="4" id="KW-1185">Reference proteome</keyword>
<protein>
    <submittedName>
        <fullName evidence="3">Uncharacterized protein</fullName>
    </submittedName>
</protein>
<sequence length="62" mass="6681">MANLSIVEPFTENPEPPVGPPTPVLGGGGGLFVFVLVFVFELEFVLVFLAMTGSLRLRKDCD</sequence>
<dbReference type="EMBL" id="JACHJS010000001">
    <property type="protein sequence ID" value="MBB4963051.1"/>
    <property type="molecule type" value="Genomic_DNA"/>
</dbReference>
<accession>A0A7W7SY34</accession>
<reference evidence="3 4" key="1">
    <citation type="submission" date="2020-08" db="EMBL/GenBank/DDBJ databases">
        <title>Sequencing the genomes of 1000 actinobacteria strains.</title>
        <authorList>
            <person name="Klenk H.-P."/>
        </authorList>
    </citation>
    <scope>NUCLEOTIDE SEQUENCE [LARGE SCALE GENOMIC DNA]</scope>
    <source>
        <strain evidence="3 4">DSM 45084</strain>
    </source>
</reference>
<comment type="caution">
    <text evidence="3">The sequence shown here is derived from an EMBL/GenBank/DDBJ whole genome shotgun (WGS) entry which is preliminary data.</text>
</comment>
<keyword evidence="2" id="KW-1133">Transmembrane helix</keyword>
<dbReference type="Proteomes" id="UP000542674">
    <property type="component" value="Unassembled WGS sequence"/>
</dbReference>
<proteinExistence type="predicted"/>
<keyword evidence="2" id="KW-0812">Transmembrane</keyword>
<feature type="transmembrane region" description="Helical" evidence="2">
    <location>
        <begin position="24"/>
        <end position="49"/>
    </location>
</feature>
<dbReference type="AlphaFoldDB" id="A0A7W7SY34"/>
<evidence type="ECO:0000313" key="4">
    <source>
        <dbReference type="Proteomes" id="UP000542674"/>
    </source>
</evidence>
<evidence type="ECO:0000256" key="2">
    <source>
        <dbReference type="SAM" id="Phobius"/>
    </source>
</evidence>
<evidence type="ECO:0000313" key="3">
    <source>
        <dbReference type="EMBL" id="MBB4963051.1"/>
    </source>
</evidence>
<organism evidence="3 4">
    <name type="scientific">Saccharothrix violaceirubra</name>
    <dbReference type="NCBI Taxonomy" id="413306"/>
    <lineage>
        <taxon>Bacteria</taxon>
        <taxon>Bacillati</taxon>
        <taxon>Actinomycetota</taxon>
        <taxon>Actinomycetes</taxon>
        <taxon>Pseudonocardiales</taxon>
        <taxon>Pseudonocardiaceae</taxon>
        <taxon>Saccharothrix</taxon>
    </lineage>
</organism>
<dbReference type="RefSeq" id="WP_184665884.1">
    <property type="nucleotide sequence ID" value="NZ_BAABAI010000004.1"/>
</dbReference>
<name>A0A7W7SY34_9PSEU</name>
<feature type="region of interest" description="Disordered" evidence="1">
    <location>
        <begin position="1"/>
        <end position="21"/>
    </location>
</feature>
<gene>
    <name evidence="3" type="ORF">F4559_000410</name>
</gene>
<keyword evidence="2" id="KW-0472">Membrane</keyword>
<evidence type="ECO:0000256" key="1">
    <source>
        <dbReference type="SAM" id="MobiDB-lite"/>
    </source>
</evidence>